<dbReference type="InterPro" id="IPR050452">
    <property type="entry name" value="Metacaspase"/>
</dbReference>
<dbReference type="PANTHER" id="PTHR48104">
    <property type="entry name" value="METACASPASE-4"/>
    <property type="match status" value="1"/>
</dbReference>
<evidence type="ECO:0000313" key="5">
    <source>
        <dbReference type="Proteomes" id="UP001251528"/>
    </source>
</evidence>
<dbReference type="InterPro" id="IPR025676">
    <property type="entry name" value="Clr5_dom"/>
</dbReference>
<dbReference type="Gene3D" id="3.40.50.12660">
    <property type="match status" value="1"/>
</dbReference>
<name>A0AAJ0CV74_9HYPO</name>
<keyword evidence="5" id="KW-1185">Reference proteome</keyword>
<proteinExistence type="inferred from homology"/>
<dbReference type="InterPro" id="IPR011600">
    <property type="entry name" value="Pept_C14_caspase"/>
</dbReference>
<feature type="domain" description="Peptidase C14 caspase" evidence="2">
    <location>
        <begin position="204"/>
        <end position="473"/>
    </location>
</feature>
<reference evidence="4" key="1">
    <citation type="submission" date="2023-06" db="EMBL/GenBank/DDBJ databases">
        <title>Conoideocrella luteorostrata (Hypocreales: Clavicipitaceae), a potential biocontrol fungus for elongate hemlock scale in United States Christmas tree production areas.</title>
        <authorList>
            <person name="Barrett H."/>
            <person name="Lovett B."/>
            <person name="Macias A.M."/>
            <person name="Stajich J.E."/>
            <person name="Kasson M.T."/>
        </authorList>
    </citation>
    <scope>NUCLEOTIDE SEQUENCE</scope>
    <source>
        <strain evidence="4">ARSEF 14590</strain>
    </source>
</reference>
<organism evidence="4 5">
    <name type="scientific">Conoideocrella luteorostrata</name>
    <dbReference type="NCBI Taxonomy" id="1105319"/>
    <lineage>
        <taxon>Eukaryota</taxon>
        <taxon>Fungi</taxon>
        <taxon>Dikarya</taxon>
        <taxon>Ascomycota</taxon>
        <taxon>Pezizomycotina</taxon>
        <taxon>Sordariomycetes</taxon>
        <taxon>Hypocreomycetidae</taxon>
        <taxon>Hypocreales</taxon>
        <taxon>Clavicipitaceae</taxon>
        <taxon>Conoideocrella</taxon>
    </lineage>
</organism>
<dbReference type="AlphaFoldDB" id="A0AAJ0CV74"/>
<sequence>MDLRNPPHPKGCVRPVTDDDWEPFKDTIIRLYVDENNTLPALMATMRCDHGFNATRKQYTRRFEIWNLYKNISSENMRNMSRIQQRRRDVENKETAFEFQGRPVPQEKIGKWRKRSEMAEGESCQSEMSAPTPSNIEYYTPGASVSTPSIDQVASASDRVVNDENSRAFDNSDQFSFVPQSPSGSASFGGRLPNAIQCSNCTGRRKALFVGINYFGQRGELSKCINDVRNMAAFLIEHFRYKRDDMIILTDDQHDAQSLPSKQNILQAMHWLVKDAEVNDTLFFHYSGHHGPSTNLEGTRDINRDEVIYPVDFHKNGHIADDEMHRIMVQPLKPGVRLTAVIDSTHSCATLDLPYFYTTQGLLKEPNLAKEAGHGLLGVISSYRQNDLEGVALNIIAIFEKATSGGDAHDKFSPSRPSMTDVIVLSSSFGYQAPFRDDRVQSIAIPAAFFKAIKENPQQTYVQLLNSIRDEIATTITTSLR</sequence>
<protein>
    <submittedName>
        <fullName evidence="4">Ca(2+)-dependent cysteine protease</fullName>
    </submittedName>
</protein>
<feature type="domain" description="Clr5" evidence="3">
    <location>
        <begin position="18"/>
        <end position="70"/>
    </location>
</feature>
<gene>
    <name evidence="4" type="primary">MCA1_4</name>
    <name evidence="4" type="ORF">QQS21_004002</name>
</gene>
<dbReference type="GO" id="GO:0004197">
    <property type="term" value="F:cysteine-type endopeptidase activity"/>
    <property type="evidence" value="ECO:0007669"/>
    <property type="project" value="InterPro"/>
</dbReference>
<dbReference type="Pfam" id="PF00656">
    <property type="entry name" value="Peptidase_C14"/>
    <property type="match status" value="1"/>
</dbReference>
<keyword evidence="4" id="KW-0378">Hydrolase</keyword>
<evidence type="ECO:0000259" key="3">
    <source>
        <dbReference type="Pfam" id="PF14420"/>
    </source>
</evidence>
<evidence type="ECO:0000256" key="1">
    <source>
        <dbReference type="ARBA" id="ARBA00009005"/>
    </source>
</evidence>
<dbReference type="Pfam" id="PF14420">
    <property type="entry name" value="Clr5"/>
    <property type="match status" value="1"/>
</dbReference>
<dbReference type="PANTHER" id="PTHR48104:SF30">
    <property type="entry name" value="METACASPASE-1"/>
    <property type="match status" value="1"/>
</dbReference>
<evidence type="ECO:0000313" key="4">
    <source>
        <dbReference type="EMBL" id="KAK2603800.1"/>
    </source>
</evidence>
<dbReference type="GO" id="GO:0006508">
    <property type="term" value="P:proteolysis"/>
    <property type="evidence" value="ECO:0007669"/>
    <property type="project" value="UniProtKB-KW"/>
</dbReference>
<dbReference type="EMBL" id="JASWJB010000056">
    <property type="protein sequence ID" value="KAK2603800.1"/>
    <property type="molecule type" value="Genomic_DNA"/>
</dbReference>
<evidence type="ECO:0000259" key="2">
    <source>
        <dbReference type="Pfam" id="PF00656"/>
    </source>
</evidence>
<keyword evidence="4" id="KW-0645">Protease</keyword>
<comment type="caution">
    <text evidence="4">The sequence shown here is derived from an EMBL/GenBank/DDBJ whole genome shotgun (WGS) entry which is preliminary data.</text>
</comment>
<comment type="similarity">
    <text evidence="1">Belongs to the peptidase C14B family.</text>
</comment>
<dbReference type="Proteomes" id="UP001251528">
    <property type="component" value="Unassembled WGS sequence"/>
</dbReference>
<accession>A0AAJ0CV74</accession>
<dbReference type="GO" id="GO:0005737">
    <property type="term" value="C:cytoplasm"/>
    <property type="evidence" value="ECO:0007669"/>
    <property type="project" value="TreeGrafter"/>
</dbReference>